<dbReference type="OrthoDB" id="504981at2"/>
<evidence type="ECO:0000256" key="1">
    <source>
        <dbReference type="SAM" id="SignalP"/>
    </source>
</evidence>
<reference evidence="3" key="1">
    <citation type="journal article" date="2008" name="PLoS ONE">
        <title>Survival in nuclear waste, extreme resistance, and potential applications gleaned from the genome sequence of Kineococcus radiotolerans SRS30216.</title>
        <authorList>
            <person name="Bagwell C.E."/>
            <person name="Bhat S."/>
            <person name="Hawkins G.M."/>
            <person name="Smith B.W."/>
            <person name="Biswas T."/>
            <person name="Hoover T.R."/>
            <person name="Saunders E."/>
            <person name="Han C.S."/>
            <person name="Tsodikov O.V."/>
            <person name="Shimkets L.J."/>
        </authorList>
    </citation>
    <scope>NUCLEOTIDE SEQUENCE [LARGE SCALE GENOMIC DNA]</scope>
    <source>
        <strain evidence="3">ATCC BAA-149 / DSM 14245 / SRS30216</strain>
    </source>
</reference>
<evidence type="ECO:0008006" key="4">
    <source>
        <dbReference type="Google" id="ProtNLM"/>
    </source>
</evidence>
<keyword evidence="1" id="KW-0732">Signal</keyword>
<keyword evidence="3" id="KW-1185">Reference proteome</keyword>
<dbReference type="EMBL" id="CP000750">
    <property type="protein sequence ID" value="ABS01855.1"/>
    <property type="molecule type" value="Genomic_DNA"/>
</dbReference>
<dbReference type="eggNOG" id="COG3391">
    <property type="taxonomic scope" value="Bacteria"/>
</dbReference>
<protein>
    <recommendedName>
        <fullName evidence="4">Superoxide dismutase</fullName>
    </recommendedName>
</protein>
<evidence type="ECO:0000313" key="3">
    <source>
        <dbReference type="Proteomes" id="UP000001116"/>
    </source>
</evidence>
<dbReference type="Proteomes" id="UP000001116">
    <property type="component" value="Chromosome"/>
</dbReference>
<dbReference type="InterPro" id="IPR015943">
    <property type="entry name" value="WD40/YVTN_repeat-like_dom_sf"/>
</dbReference>
<feature type="chain" id="PRO_5002701812" description="Superoxide dismutase" evidence="1">
    <location>
        <begin position="31"/>
        <end position="334"/>
    </location>
</feature>
<gene>
    <name evidence="2" type="ordered locus">Krad_0365</name>
</gene>
<organism evidence="2 3">
    <name type="scientific">Kineococcus radiotolerans (strain ATCC BAA-149 / DSM 14245 / SRS30216)</name>
    <dbReference type="NCBI Taxonomy" id="266940"/>
    <lineage>
        <taxon>Bacteria</taxon>
        <taxon>Bacillati</taxon>
        <taxon>Actinomycetota</taxon>
        <taxon>Actinomycetes</taxon>
        <taxon>Kineosporiales</taxon>
        <taxon>Kineosporiaceae</taxon>
        <taxon>Kineococcus</taxon>
    </lineage>
</organism>
<accession>A6W4W6</accession>
<name>A6W4W6_KINRD</name>
<feature type="signal peptide" evidence="1">
    <location>
        <begin position="1"/>
        <end position="30"/>
    </location>
</feature>
<dbReference type="HOGENOM" id="CLU_056731_0_0_11"/>
<dbReference type="AlphaFoldDB" id="A6W4W6"/>
<evidence type="ECO:0000313" key="2">
    <source>
        <dbReference type="EMBL" id="ABS01855.1"/>
    </source>
</evidence>
<dbReference type="KEGG" id="kra:Krad_0365"/>
<dbReference type="RefSeq" id="WP_012085317.1">
    <property type="nucleotide sequence ID" value="NC_009664.2"/>
</dbReference>
<dbReference type="STRING" id="266940.Krad_0365"/>
<dbReference type="Gene3D" id="2.130.10.10">
    <property type="entry name" value="YVTN repeat-like/Quinoprotein amine dehydrogenase"/>
    <property type="match status" value="1"/>
</dbReference>
<proteinExistence type="predicted"/>
<dbReference type="SUPFAM" id="SSF63829">
    <property type="entry name" value="Calcium-dependent phosphotriesterase"/>
    <property type="match status" value="1"/>
</dbReference>
<sequence>MTPSPRSAALAPAVLALAAGLLAVPAPAVAAPTTAPSAATTALPATGSWGAPWCRLPETVPLPTGSLPEGIAGGRGTTFYAGSRADGSVVVGDLRTGESRPLVAGVEGRVAVGMTYEARADRLWVAGGATGAVTAYDGTTGAELGRWVVPGSGFLNDVEVTRDGVYVTDSAVQRLVVLPLGRRGALPGPDGATTLPITGDLVYGAGFNANGIRAYRDALVVTQSSTGDLFRVDPRTGVSDRIEVSGRDLTGGDGLVLRGRTLHVVYGFSTDSAAVVRLSPDGRSGEVVGEVGDPDLDRPTTGILAAGALWLVNGRFAVAEPATAEYQVVRVDLR</sequence>